<sequence>MSRSVSRHLRLIFLFCVIATAPAPPLFADASQSEVERLSALVFPGSVNVLMKWPDAVRFAIATDNDQDAALAVNVIADIVDALPGRFRSSIVIERRVPLTDVPLIRERSLIYMTAQPYDDLNGPLRPFFETLITNGDDIDQRIEQVRSLRAPWQTTFGTNGRYEVVGVLVMIPSSTDLDTKRLMLVGAVAQAICPAQLLLQSDPGLFASDGEKIALSPLGRDLFILMLSDEVKAGMSKPEFEAIARRLL</sequence>
<organism evidence="2 3">
    <name type="scientific">Dongia sedimenti</name>
    <dbReference type="NCBI Taxonomy" id="3064282"/>
    <lineage>
        <taxon>Bacteria</taxon>
        <taxon>Pseudomonadati</taxon>
        <taxon>Pseudomonadota</taxon>
        <taxon>Alphaproteobacteria</taxon>
        <taxon>Rhodospirillales</taxon>
        <taxon>Dongiaceae</taxon>
        <taxon>Dongia</taxon>
    </lineage>
</organism>
<proteinExistence type="predicted"/>
<evidence type="ECO:0008006" key="4">
    <source>
        <dbReference type="Google" id="ProtNLM"/>
    </source>
</evidence>
<evidence type="ECO:0000313" key="3">
    <source>
        <dbReference type="Proteomes" id="UP001230156"/>
    </source>
</evidence>
<name>A0ABU0YIY5_9PROT</name>
<feature type="chain" id="PRO_5046392095" description="DUF2927 domain-containing protein" evidence="1">
    <location>
        <begin position="29"/>
        <end position="249"/>
    </location>
</feature>
<protein>
    <recommendedName>
        <fullName evidence="4">DUF2927 domain-containing protein</fullName>
    </recommendedName>
</protein>
<keyword evidence="3" id="KW-1185">Reference proteome</keyword>
<comment type="caution">
    <text evidence="2">The sequence shown here is derived from an EMBL/GenBank/DDBJ whole genome shotgun (WGS) entry which is preliminary data.</text>
</comment>
<feature type="signal peptide" evidence="1">
    <location>
        <begin position="1"/>
        <end position="28"/>
    </location>
</feature>
<evidence type="ECO:0000313" key="2">
    <source>
        <dbReference type="EMBL" id="MDQ7247681.1"/>
    </source>
</evidence>
<keyword evidence="1" id="KW-0732">Signal</keyword>
<dbReference type="RefSeq" id="WP_379955116.1">
    <property type="nucleotide sequence ID" value="NZ_JAUYVI010000003.1"/>
</dbReference>
<evidence type="ECO:0000256" key="1">
    <source>
        <dbReference type="SAM" id="SignalP"/>
    </source>
</evidence>
<gene>
    <name evidence="2" type="ORF">Q8A70_08380</name>
</gene>
<dbReference type="EMBL" id="JAUYVI010000003">
    <property type="protein sequence ID" value="MDQ7247681.1"/>
    <property type="molecule type" value="Genomic_DNA"/>
</dbReference>
<reference evidence="3" key="1">
    <citation type="submission" date="2023-08" db="EMBL/GenBank/DDBJ databases">
        <title>Rhodospirillaceae gen. nov., a novel taxon isolated from the Yangtze River Yuezi River estuary sludge.</title>
        <authorList>
            <person name="Ruan L."/>
        </authorList>
    </citation>
    <scope>NUCLEOTIDE SEQUENCE [LARGE SCALE GENOMIC DNA]</scope>
    <source>
        <strain evidence="3">R-7</strain>
    </source>
</reference>
<dbReference type="Proteomes" id="UP001230156">
    <property type="component" value="Unassembled WGS sequence"/>
</dbReference>
<accession>A0ABU0YIY5</accession>